<dbReference type="KEGG" id="clup:CLUP02_01564"/>
<sequence length="106" mass="11413">MFDVRSAFYVASNLLGSFVIPVASCTKGRGTCRDLKALNSGLPDSAIADAEGHTKSLRNGRGETTIIHCLENMSCQDDGSRLLDSCTTRSVYLGHAKPNAHLDVRE</sequence>
<keyword evidence="2" id="KW-1185">Reference proteome</keyword>
<name>A0A9Q8SE92_9PEZI</name>
<gene>
    <name evidence="1" type="ORF">CLUP02_01564</name>
</gene>
<dbReference type="RefSeq" id="XP_049136561.1">
    <property type="nucleotide sequence ID" value="XM_049280604.1"/>
</dbReference>
<dbReference type="Proteomes" id="UP000830671">
    <property type="component" value="Chromosome 1"/>
</dbReference>
<protein>
    <submittedName>
        <fullName evidence="1">Uncharacterized protein</fullName>
    </submittedName>
</protein>
<accession>A0A9Q8SE92</accession>
<proteinExistence type="predicted"/>
<organism evidence="1 2">
    <name type="scientific">Colletotrichum lupini</name>
    <dbReference type="NCBI Taxonomy" id="145971"/>
    <lineage>
        <taxon>Eukaryota</taxon>
        <taxon>Fungi</taxon>
        <taxon>Dikarya</taxon>
        <taxon>Ascomycota</taxon>
        <taxon>Pezizomycotina</taxon>
        <taxon>Sordariomycetes</taxon>
        <taxon>Hypocreomycetidae</taxon>
        <taxon>Glomerellales</taxon>
        <taxon>Glomerellaceae</taxon>
        <taxon>Colletotrichum</taxon>
        <taxon>Colletotrichum acutatum species complex</taxon>
    </lineage>
</organism>
<dbReference type="EMBL" id="CP019471">
    <property type="protein sequence ID" value="UQC74912.1"/>
    <property type="molecule type" value="Genomic_DNA"/>
</dbReference>
<dbReference type="AlphaFoldDB" id="A0A9Q8SE92"/>
<evidence type="ECO:0000313" key="1">
    <source>
        <dbReference type="EMBL" id="UQC74912.1"/>
    </source>
</evidence>
<reference evidence="1" key="1">
    <citation type="journal article" date="2021" name="Mol. Plant Microbe Interact.">
        <title>Complete Genome Sequence of the Plant-Pathogenic Fungus Colletotrichum lupini.</title>
        <authorList>
            <person name="Baroncelli R."/>
            <person name="Pensec F."/>
            <person name="Da Lio D."/>
            <person name="Boufleur T."/>
            <person name="Vicente I."/>
            <person name="Sarrocco S."/>
            <person name="Picot A."/>
            <person name="Baraldi E."/>
            <person name="Sukno S."/>
            <person name="Thon M."/>
            <person name="Le Floch G."/>
        </authorList>
    </citation>
    <scope>NUCLEOTIDE SEQUENCE</scope>
    <source>
        <strain evidence="1">IMI 504893</strain>
    </source>
</reference>
<evidence type="ECO:0000313" key="2">
    <source>
        <dbReference type="Proteomes" id="UP000830671"/>
    </source>
</evidence>
<dbReference type="GeneID" id="73335614"/>